<proteinExistence type="predicted"/>
<sequence>MESYESSRYDFFFRTLQSKPGPTSVSFRKVTSHLFPLDLTRFFRNITSLTDNKLSQWDAGWSRKSIITWDHLSLCQRRRDAAGSNVGLSAAARRICITLTVLMVDGYIFCLQAYILSFLLGINSVEYLILKEKKKDIQYICFTLSLRGPHPGARPGVGARRRAPAGGPRDPAGLSPKWRHVGPPSSRLTTRRKVQGGQGLGSHEGPVQCGLGSSRGRGPRRPNPWNKTLAIGTWNVTSLGELLCRKEPELVQEGG</sequence>
<protein>
    <submittedName>
        <fullName evidence="1">Uncharacterized protein</fullName>
    </submittedName>
</protein>
<dbReference type="Proteomes" id="UP000831701">
    <property type="component" value="Chromosome 3"/>
</dbReference>
<name>A0ACB8X3G1_9TELE</name>
<dbReference type="EMBL" id="CM041533">
    <property type="protein sequence ID" value="KAI3374496.1"/>
    <property type="molecule type" value="Genomic_DNA"/>
</dbReference>
<comment type="caution">
    <text evidence="1">The sequence shown here is derived from an EMBL/GenBank/DDBJ whole genome shotgun (WGS) entry which is preliminary data.</text>
</comment>
<gene>
    <name evidence="1" type="ORF">L3Q82_005979</name>
</gene>
<accession>A0ACB8X3G1</accession>
<evidence type="ECO:0000313" key="1">
    <source>
        <dbReference type="EMBL" id="KAI3374496.1"/>
    </source>
</evidence>
<organism evidence="1 2">
    <name type="scientific">Scortum barcoo</name>
    <name type="common">barcoo grunter</name>
    <dbReference type="NCBI Taxonomy" id="214431"/>
    <lineage>
        <taxon>Eukaryota</taxon>
        <taxon>Metazoa</taxon>
        <taxon>Chordata</taxon>
        <taxon>Craniata</taxon>
        <taxon>Vertebrata</taxon>
        <taxon>Euteleostomi</taxon>
        <taxon>Actinopterygii</taxon>
        <taxon>Neopterygii</taxon>
        <taxon>Teleostei</taxon>
        <taxon>Neoteleostei</taxon>
        <taxon>Acanthomorphata</taxon>
        <taxon>Eupercaria</taxon>
        <taxon>Centrarchiformes</taxon>
        <taxon>Terapontoidei</taxon>
        <taxon>Terapontidae</taxon>
        <taxon>Scortum</taxon>
    </lineage>
</organism>
<evidence type="ECO:0000313" key="2">
    <source>
        <dbReference type="Proteomes" id="UP000831701"/>
    </source>
</evidence>
<keyword evidence="2" id="KW-1185">Reference proteome</keyword>
<reference evidence="1" key="1">
    <citation type="submission" date="2022-04" db="EMBL/GenBank/DDBJ databases">
        <title>Jade perch genome.</title>
        <authorList>
            <person name="Chao B."/>
        </authorList>
    </citation>
    <scope>NUCLEOTIDE SEQUENCE</scope>
    <source>
        <strain evidence="1">CB-2022</strain>
    </source>
</reference>